<reference evidence="1" key="1">
    <citation type="submission" date="2022-08" db="EMBL/GenBank/DDBJ databases">
        <title>Genome Sequence of Lecanicillium fungicola.</title>
        <authorList>
            <person name="Buettner E."/>
        </authorList>
    </citation>
    <scope>NUCLEOTIDE SEQUENCE</scope>
    <source>
        <strain evidence="1">Babe33</strain>
    </source>
</reference>
<name>A0ACC1N1A8_9HYPO</name>
<sequence>MLAAFDADTRAQDLVAIFRTEILCSFPFMHLPAAVTSEQIQMQWPILFQAIVSVASRHGAEAPSAAAGLKRVICDAMLDFDENPTNLKRIDLLLAMLTYLAWGCDHVLYRGSMPRLMLQVASLASEMMQTDAIDPGERTMTKPTACFFKHDNIRDPGDDTTRDFFLDKRRAILGCFVLSSAISAYFGRVNVVRWTMQMEESLAAISMNQECPTDKAFALQVQVQYLAEKAVDIHRRQDTVFRKTVGETGSPKIRSLLSLQTQLQELQASISPTMPHVELCVAQSSSVELTLNEITYAATCALPSMIRHIDKRTGAISAGTIFDGTENAVSVRCDQETALWRCVESSKTCLTAFMDLAPGKFCNFSFVQWVQLSRSIACLYHLTNTIKDPNWDKDNARRHAKLPELLDRVLKKLRLAAQLSGPSSPDNVFARLSQKISEIRTEMSSELIEQHETEQEDTSEGILSGSLATKDGPWSYDYVLG</sequence>
<evidence type="ECO:0000313" key="2">
    <source>
        <dbReference type="Proteomes" id="UP001143910"/>
    </source>
</evidence>
<protein>
    <submittedName>
        <fullName evidence="1">Uncharacterized protein</fullName>
    </submittedName>
</protein>
<accession>A0ACC1N1A8</accession>
<organism evidence="1 2">
    <name type="scientific">Zarea fungicola</name>
    <dbReference type="NCBI Taxonomy" id="93591"/>
    <lineage>
        <taxon>Eukaryota</taxon>
        <taxon>Fungi</taxon>
        <taxon>Dikarya</taxon>
        <taxon>Ascomycota</taxon>
        <taxon>Pezizomycotina</taxon>
        <taxon>Sordariomycetes</taxon>
        <taxon>Hypocreomycetidae</taxon>
        <taxon>Hypocreales</taxon>
        <taxon>Cordycipitaceae</taxon>
        <taxon>Zarea</taxon>
    </lineage>
</organism>
<proteinExistence type="predicted"/>
<evidence type="ECO:0000313" key="1">
    <source>
        <dbReference type="EMBL" id="KAJ2973032.1"/>
    </source>
</evidence>
<comment type="caution">
    <text evidence="1">The sequence shown here is derived from an EMBL/GenBank/DDBJ whole genome shotgun (WGS) entry which is preliminary data.</text>
</comment>
<gene>
    <name evidence="1" type="ORF">NQ176_g6832</name>
</gene>
<keyword evidence="2" id="KW-1185">Reference proteome</keyword>
<dbReference type="Proteomes" id="UP001143910">
    <property type="component" value="Unassembled WGS sequence"/>
</dbReference>
<dbReference type="EMBL" id="JANJQO010001039">
    <property type="protein sequence ID" value="KAJ2973032.1"/>
    <property type="molecule type" value="Genomic_DNA"/>
</dbReference>